<dbReference type="Proteomes" id="UP000004206">
    <property type="component" value="Unassembled WGS sequence"/>
</dbReference>
<accession>D3MRA7</accession>
<protein>
    <submittedName>
        <fullName evidence="2">Uncharacterized protein</fullName>
    </submittedName>
</protein>
<evidence type="ECO:0000256" key="1">
    <source>
        <dbReference type="SAM" id="SignalP"/>
    </source>
</evidence>
<organism evidence="2 3">
    <name type="scientific">Peptostreptococcus anaerobius 653-L</name>
    <dbReference type="NCBI Taxonomy" id="596329"/>
    <lineage>
        <taxon>Bacteria</taxon>
        <taxon>Bacillati</taxon>
        <taxon>Bacillota</taxon>
        <taxon>Clostridia</taxon>
        <taxon>Peptostreptococcales</taxon>
        <taxon>Peptostreptococcaceae</taxon>
        <taxon>Peptostreptococcus</taxon>
    </lineage>
</organism>
<dbReference type="eggNOG" id="ENOG5033SCM">
    <property type="taxonomic scope" value="Bacteria"/>
</dbReference>
<keyword evidence="1" id="KW-0732">Signal</keyword>
<evidence type="ECO:0000313" key="3">
    <source>
        <dbReference type="Proteomes" id="UP000004206"/>
    </source>
</evidence>
<feature type="chain" id="PRO_5003047833" evidence="1">
    <location>
        <begin position="31"/>
        <end position="256"/>
    </location>
</feature>
<name>D3MRA7_9FIRM</name>
<dbReference type="OrthoDB" id="1747478at2"/>
<comment type="caution">
    <text evidence="2">The sequence shown here is derived from an EMBL/GenBank/DDBJ whole genome shotgun (WGS) entry which is preliminary data.</text>
</comment>
<feature type="signal peptide" evidence="1">
    <location>
        <begin position="1"/>
        <end position="30"/>
    </location>
</feature>
<dbReference type="GeneID" id="79842485"/>
<dbReference type="EMBL" id="ADJN01000028">
    <property type="protein sequence ID" value="EFD05330.1"/>
    <property type="molecule type" value="Genomic_DNA"/>
</dbReference>
<gene>
    <name evidence="2" type="ORF">HMPREF0631_1664</name>
</gene>
<sequence length="256" mass="28183">MRNLVKKLSSLVMALVMLVGVFASTSSVFAEDGNLKYLVDSNLTAKISGLNSKVSGTVDISKTVSNKPLELQEGTTNKYKGEVSGSVEAGDLFEGAYTLYKDKLYDKKSFSGYWRNIVMFGSTKDSFPTCSYTVRFPENITVDRDKVTATKNTSTISKIETDIKDHSVTFTFYLGNWNDYEGFFKLVESERNKTGKTIDISIPYTVDADESSPSMLGSIKGSGECNLYKFGFLSIKTPIVSITSPEISLDVLNPRG</sequence>
<keyword evidence="3" id="KW-1185">Reference proteome</keyword>
<proteinExistence type="predicted"/>
<evidence type="ECO:0000313" key="2">
    <source>
        <dbReference type="EMBL" id="EFD05330.1"/>
    </source>
</evidence>
<dbReference type="AlphaFoldDB" id="D3MRA7"/>
<reference evidence="2 3" key="1">
    <citation type="submission" date="2010-01" db="EMBL/GenBank/DDBJ databases">
        <authorList>
            <person name="Dodson R."/>
            <person name="Madupu R."/>
            <person name="Durkin A.S."/>
            <person name="Torralba M."/>
            <person name="Methe B."/>
            <person name="Sutton G.G."/>
            <person name="Strausberg R.L."/>
            <person name="Nelson K.E."/>
        </authorList>
    </citation>
    <scope>NUCLEOTIDE SEQUENCE [LARGE SCALE GENOMIC DNA]</scope>
    <source>
        <strain evidence="2 3">653-L</strain>
    </source>
</reference>
<dbReference type="RefSeq" id="WP_002843483.1">
    <property type="nucleotide sequence ID" value="NZ_ADJN01000028.1"/>
</dbReference>